<dbReference type="Proteomes" id="UP000594603">
    <property type="component" value="Chromosome"/>
</dbReference>
<organism evidence="1 2">
    <name type="scientific">Candidatus Sarcina troglodytae</name>
    <dbReference type="NCBI Taxonomy" id="2726954"/>
    <lineage>
        <taxon>Bacteria</taxon>
        <taxon>Bacillati</taxon>
        <taxon>Bacillota</taxon>
        <taxon>Clostridia</taxon>
        <taxon>Eubacteriales</taxon>
        <taxon>Clostridiaceae</taxon>
        <taxon>Sarcina</taxon>
    </lineage>
</organism>
<reference evidence="1" key="1">
    <citation type="submission" date="2020-04" db="EMBL/GenBank/DDBJ databases">
        <title>A novel bacterium ('Candidatus Sarcina troglodytae' sp. nov.) linked to a protracted, uniformly lethal epizootic among sanctuary western chimpanzees (Pan troglodytes verus) in Sierra Leone.</title>
        <authorList>
            <person name="Owens L.A."/>
            <person name="Colitti B."/>
            <person name="Hirji I."/>
            <person name="Pizaro A."/>
            <person name="Jaffe J.E."/>
            <person name="Moittie S."/>
            <person name="Bishop-Lilly K.A."/>
            <person name="Estrella L.A."/>
            <person name="Voegtly L.J."/>
            <person name="Kuhn J.H."/>
            <person name="Suen G."/>
            <person name="Deblois C.L."/>
            <person name="Dunn C."/>
            <person name="Juan-Salles C."/>
            <person name="Goldberg T.L."/>
        </authorList>
    </citation>
    <scope>NUCLEOTIDE SEQUENCE</scope>
    <source>
        <strain evidence="1">JB2</strain>
    </source>
</reference>
<proteinExistence type="predicted"/>
<evidence type="ECO:0000313" key="1">
    <source>
        <dbReference type="EMBL" id="QPJ85134.1"/>
    </source>
</evidence>
<name>A0ACD1BCA7_9CLOT</name>
<protein>
    <submittedName>
        <fullName evidence="1">Hemolysin III family protein</fullName>
    </submittedName>
</protein>
<dbReference type="EMBL" id="CP051754">
    <property type="protein sequence ID" value="QPJ85134.1"/>
    <property type="molecule type" value="Genomic_DNA"/>
</dbReference>
<keyword evidence="2" id="KW-1185">Reference proteome</keyword>
<accession>A0ACD1BCA7</accession>
<sequence>MEKYLREPLNSLTHLIGAFLSLIALILMLEKALALNSSTLSLVSVTIFGVSLILLYSTSSIYHLIIGNPKVIAFFRRLDHSMIFILICGSYMPFYLILLQGKARIILTTIIITLTIAGILFKMFWFNCPRWLSTALYIGMGWIALFSFPLYKVISLYAFLWLLLGGIFYTIGGIIYGLKPKTLKLGRFGHHEIFHIFIIVGSLCHFISVFYYVLI</sequence>
<evidence type="ECO:0000313" key="2">
    <source>
        <dbReference type="Proteomes" id="UP000594603"/>
    </source>
</evidence>
<gene>
    <name evidence="1" type="ORF">HH195_04075</name>
</gene>